<feature type="disulfide bond" evidence="17">
    <location>
        <begin position="429"/>
        <end position="676"/>
    </location>
</feature>
<feature type="disulfide bond" evidence="17">
    <location>
        <begin position="198"/>
        <end position="205"/>
    </location>
</feature>
<feature type="disulfide bond" evidence="17">
    <location>
        <begin position="655"/>
        <end position="684"/>
    </location>
</feature>
<dbReference type="InterPro" id="IPR002369">
    <property type="entry name" value="Integrin_bsu_VWA"/>
</dbReference>
<evidence type="ECO:0000256" key="8">
    <source>
        <dbReference type="ARBA" id="ARBA00022737"/>
    </source>
</evidence>
<dbReference type="SUPFAM" id="SSF57196">
    <property type="entry name" value="EGF/Laminin"/>
    <property type="match status" value="2"/>
</dbReference>
<feature type="disulfide bond" evidence="17">
    <location>
        <begin position="569"/>
        <end position="578"/>
    </location>
</feature>
<evidence type="ECO:0000256" key="2">
    <source>
        <dbReference type="ARBA" id="ARBA00007449"/>
    </source>
</evidence>
<dbReference type="SUPFAM" id="SSF69687">
    <property type="entry name" value="Integrin beta tail domain"/>
    <property type="match status" value="1"/>
</dbReference>
<feature type="domain" description="PSI" evidence="23">
    <location>
        <begin position="34"/>
        <end position="83"/>
    </location>
</feature>
<keyword evidence="15 17" id="KW-1015">Disulfide bond</keyword>
<evidence type="ECO:0000256" key="16">
    <source>
        <dbReference type="ARBA" id="ARBA00023180"/>
    </source>
</evidence>
<dbReference type="Gene3D" id="2.60.40.1510">
    <property type="entry name" value="ntegrin, alpha v. Chain A, domain 3"/>
    <property type="match status" value="1"/>
</dbReference>
<feature type="disulfide bond" evidence="17">
    <location>
        <begin position="634"/>
        <end position="707"/>
    </location>
</feature>
<feature type="disulfide bond" evidence="17">
    <location>
        <begin position="46"/>
        <end position="82"/>
    </location>
</feature>
<dbReference type="Gene3D" id="3.40.50.410">
    <property type="entry name" value="von Willebrand factor, type A domain"/>
    <property type="match status" value="1"/>
</dbReference>
<dbReference type="SMART" id="SM00423">
    <property type="entry name" value="PSI"/>
    <property type="match status" value="1"/>
</dbReference>
<dbReference type="PANTHER" id="PTHR10082:SF9">
    <property type="entry name" value="INTEGRIN BETA-8"/>
    <property type="match status" value="1"/>
</dbReference>
<evidence type="ECO:0000259" key="23">
    <source>
        <dbReference type="SMART" id="SM00423"/>
    </source>
</evidence>
<keyword evidence="5 18" id="KW-0812">Transmembrane</keyword>
<keyword evidence="9" id="KW-0106">Calcium</keyword>
<dbReference type="GO" id="GO:0009986">
    <property type="term" value="C:cell surface"/>
    <property type="evidence" value="ECO:0007669"/>
    <property type="project" value="TreeGrafter"/>
</dbReference>
<keyword evidence="7 21" id="KW-0732">Signal</keyword>
<dbReference type="Gene3D" id="2.10.25.10">
    <property type="entry name" value="Laminin"/>
    <property type="match status" value="3"/>
</dbReference>
<feature type="disulfide bond" evidence="17">
    <location>
        <begin position="608"/>
        <end position="618"/>
    </location>
</feature>
<dbReference type="Gene3D" id="3.30.1680.10">
    <property type="entry name" value="ligand-binding face of the semaphorins, domain 2"/>
    <property type="match status" value="1"/>
</dbReference>
<dbReference type="InterPro" id="IPR036349">
    <property type="entry name" value="Integrin_bsu_tail_dom_sf"/>
</dbReference>
<evidence type="ECO:0000313" key="25">
    <source>
        <dbReference type="Ensembl" id="ENSSAUP00010000412.1"/>
    </source>
</evidence>
<feature type="disulfide bond" evidence="17">
    <location>
        <begin position="43"/>
        <end position="53"/>
    </location>
</feature>
<feature type="disulfide bond" evidence="17">
    <location>
        <begin position="562"/>
        <end position="567"/>
    </location>
</feature>
<dbReference type="GO" id="GO:0033627">
    <property type="term" value="P:cell adhesion mediated by integrin"/>
    <property type="evidence" value="ECO:0007669"/>
    <property type="project" value="TreeGrafter"/>
</dbReference>
<evidence type="ECO:0000256" key="1">
    <source>
        <dbReference type="ARBA" id="ARBA00004251"/>
    </source>
</evidence>
<keyword evidence="8" id="KW-0677">Repeat</keyword>
<dbReference type="AlphaFoldDB" id="A0A671THN1"/>
<feature type="disulfide bond" evidence="17">
    <location>
        <begin position="621"/>
        <end position="624"/>
    </location>
</feature>
<dbReference type="InterPro" id="IPR016201">
    <property type="entry name" value="PSI"/>
</dbReference>
<dbReference type="PANTHER" id="PTHR10082">
    <property type="entry name" value="INTEGRIN BETA SUBUNIT"/>
    <property type="match status" value="1"/>
</dbReference>
<dbReference type="RefSeq" id="XP_030268789.1">
    <property type="nucleotide sequence ID" value="XM_030412929.1"/>
</dbReference>
<dbReference type="InterPro" id="IPR015812">
    <property type="entry name" value="Integrin_bsu"/>
</dbReference>
<feature type="disulfide bond" evidence="17">
    <location>
        <begin position="477"/>
        <end position="515"/>
    </location>
</feature>
<dbReference type="OMA" id="NCRRGPA"/>
<comment type="similarity">
    <text evidence="2 18">Belongs to the integrin beta chain family.</text>
</comment>
<keyword evidence="26" id="KW-1185">Reference proteome</keyword>
<evidence type="ECO:0000259" key="24">
    <source>
        <dbReference type="SMART" id="SM01242"/>
    </source>
</evidence>
<dbReference type="SUPFAM" id="SSF69179">
    <property type="entry name" value="Integrin domains"/>
    <property type="match status" value="1"/>
</dbReference>
<dbReference type="InterPro" id="IPR012896">
    <property type="entry name" value="Integrin_bsu_tail"/>
</dbReference>
<dbReference type="GO" id="GO:0007229">
    <property type="term" value="P:integrin-mediated signaling pathway"/>
    <property type="evidence" value="ECO:0007669"/>
    <property type="project" value="UniProtKB-KW"/>
</dbReference>
<dbReference type="InterPro" id="IPR033760">
    <property type="entry name" value="Integrin_beta_N"/>
</dbReference>
<organism evidence="25 26">
    <name type="scientific">Sparus aurata</name>
    <name type="common">Gilthead sea bream</name>
    <dbReference type="NCBI Taxonomy" id="8175"/>
    <lineage>
        <taxon>Eukaryota</taxon>
        <taxon>Metazoa</taxon>
        <taxon>Chordata</taxon>
        <taxon>Craniata</taxon>
        <taxon>Vertebrata</taxon>
        <taxon>Euteleostomi</taxon>
        <taxon>Actinopterygii</taxon>
        <taxon>Neopterygii</taxon>
        <taxon>Teleostei</taxon>
        <taxon>Neoteleostei</taxon>
        <taxon>Acanthomorphata</taxon>
        <taxon>Eupercaria</taxon>
        <taxon>Spariformes</taxon>
        <taxon>Sparidae</taxon>
        <taxon>Sparus</taxon>
    </lineage>
</organism>
<evidence type="ECO:0000313" key="26">
    <source>
        <dbReference type="Proteomes" id="UP000472265"/>
    </source>
</evidence>
<evidence type="ECO:0000256" key="15">
    <source>
        <dbReference type="ARBA" id="ARBA00023157"/>
    </source>
</evidence>
<dbReference type="Proteomes" id="UP000472265">
    <property type="component" value="Chromosome 3"/>
</dbReference>
<comment type="subcellular location">
    <subcellularLocation>
        <location evidence="1 18">Cell membrane</location>
        <topology evidence="1 18">Single-pass type I membrane protein</topology>
    </subcellularLocation>
</comment>
<reference evidence="25" key="2">
    <citation type="submission" date="2025-08" db="UniProtKB">
        <authorList>
            <consortium name="Ensembl"/>
        </authorList>
    </citation>
    <scope>IDENTIFICATION</scope>
</reference>
<feature type="disulfide bond" evidence="17">
    <location>
        <begin position="603"/>
        <end position="651"/>
    </location>
</feature>
<feature type="signal peptide" evidence="21">
    <location>
        <begin position="1"/>
        <end position="27"/>
    </location>
</feature>
<evidence type="ECO:0000256" key="18">
    <source>
        <dbReference type="RuleBase" id="RU000633"/>
    </source>
</evidence>
<evidence type="ECO:0000256" key="14">
    <source>
        <dbReference type="ARBA" id="ARBA00023136"/>
    </source>
</evidence>
<dbReference type="FunFam" id="2.10.25.10:FF:000043">
    <property type="entry name" value="Integrin beta"/>
    <property type="match status" value="1"/>
</dbReference>
<dbReference type="FunFam" id="2.10.25.10:FF:000076">
    <property type="entry name" value="Integrin beta"/>
    <property type="match status" value="1"/>
</dbReference>
<dbReference type="Pfam" id="PF00362">
    <property type="entry name" value="Integrin_beta"/>
    <property type="match status" value="1"/>
</dbReference>
<dbReference type="Pfam" id="PF07974">
    <property type="entry name" value="EGF_2"/>
    <property type="match status" value="1"/>
</dbReference>
<evidence type="ECO:0000256" key="12">
    <source>
        <dbReference type="ARBA" id="ARBA00022989"/>
    </source>
</evidence>
<keyword evidence="16" id="KW-0325">Glycoprotein</keyword>
<keyword evidence="10" id="KW-0460">Magnesium</keyword>
<feature type="disulfide bond" evidence="17">
    <location>
        <begin position="628"/>
        <end position="637"/>
    </location>
</feature>
<feature type="domain" description="Integrin beta subunit tail" evidence="24">
    <location>
        <begin position="628"/>
        <end position="712"/>
    </location>
</feature>
<evidence type="ECO:0000256" key="17">
    <source>
        <dbReference type="PIRSR" id="PIRSR002512-1"/>
    </source>
</evidence>
<dbReference type="GO" id="GO:0005178">
    <property type="term" value="F:integrin binding"/>
    <property type="evidence" value="ECO:0007669"/>
    <property type="project" value="TreeGrafter"/>
</dbReference>
<dbReference type="OrthoDB" id="410592at2759"/>
<dbReference type="PROSITE" id="PS52047">
    <property type="entry name" value="I_EGF_2"/>
    <property type="match status" value="1"/>
</dbReference>
<dbReference type="Pfam" id="PF17205">
    <property type="entry name" value="PSI_integrin"/>
    <property type="match status" value="1"/>
</dbReference>
<dbReference type="FunFam" id="3.30.1680.10:FF:000002">
    <property type="entry name" value="Integrin beta"/>
    <property type="match status" value="1"/>
</dbReference>
<dbReference type="GO" id="GO:0008305">
    <property type="term" value="C:integrin complex"/>
    <property type="evidence" value="ECO:0007669"/>
    <property type="project" value="TreeGrafter"/>
</dbReference>
<evidence type="ECO:0000256" key="7">
    <source>
        <dbReference type="ARBA" id="ARBA00022729"/>
    </source>
</evidence>
<feature type="disulfide bond" evidence="17">
    <location>
        <begin position="56"/>
        <end position="71"/>
    </location>
</feature>
<feature type="region of interest" description="Disordered" evidence="19">
    <location>
        <begin position="466"/>
        <end position="502"/>
    </location>
</feature>
<dbReference type="GeneTree" id="ENSGT01150000286919"/>
<evidence type="ECO:0000256" key="3">
    <source>
        <dbReference type="ARBA" id="ARBA00022475"/>
    </source>
</evidence>
<feature type="transmembrane region" description="Helical" evidence="20">
    <location>
        <begin position="713"/>
        <end position="734"/>
    </location>
</feature>
<accession>A0A671THN1</accession>
<evidence type="ECO:0000256" key="5">
    <source>
        <dbReference type="ARBA" id="ARBA00022692"/>
    </source>
</evidence>
<dbReference type="PRINTS" id="PR01186">
    <property type="entry name" value="INTEGRINB"/>
</dbReference>
<evidence type="ECO:0000256" key="4">
    <source>
        <dbReference type="ARBA" id="ARBA00022536"/>
    </source>
</evidence>
<dbReference type="InterPro" id="IPR057243">
    <property type="entry name" value="Integrin_I-EGF_CS"/>
</dbReference>
<feature type="disulfide bond" evidence="17">
    <location>
        <begin position="601"/>
        <end position="606"/>
    </location>
</feature>
<gene>
    <name evidence="25" type="primary">ITGB8</name>
    <name evidence="25" type="synonym">itgb8</name>
</gene>
<dbReference type="SMART" id="SM01242">
    <property type="entry name" value="Integrin_B_tail"/>
    <property type="match status" value="1"/>
</dbReference>
<feature type="disulfide bond" evidence="17">
    <location>
        <begin position="523"/>
        <end position="556"/>
    </location>
</feature>
<evidence type="ECO:0000256" key="9">
    <source>
        <dbReference type="ARBA" id="ARBA00022837"/>
    </source>
</evidence>
<feature type="disulfide bond" evidence="17">
    <location>
        <begin position="521"/>
        <end position="526"/>
    </location>
</feature>
<keyword evidence="11 18" id="KW-0130">Cell adhesion</keyword>
<proteinExistence type="inferred from homology"/>
<dbReference type="SMART" id="SM00187">
    <property type="entry name" value="INB"/>
    <property type="match status" value="1"/>
</dbReference>
<dbReference type="SUPFAM" id="SSF53300">
    <property type="entry name" value="vWA-like"/>
    <property type="match status" value="1"/>
</dbReference>
<dbReference type="InterPro" id="IPR057073">
    <property type="entry name" value="EGF_integrin_2"/>
</dbReference>
<dbReference type="GO" id="GO:0005925">
    <property type="term" value="C:focal adhesion"/>
    <property type="evidence" value="ECO:0007669"/>
    <property type="project" value="TreeGrafter"/>
</dbReference>
<reference evidence="25" key="3">
    <citation type="submission" date="2025-09" db="UniProtKB">
        <authorList>
            <consortium name="Ensembl"/>
        </authorList>
    </citation>
    <scope>IDENTIFICATION</scope>
</reference>
<evidence type="ECO:0000256" key="6">
    <source>
        <dbReference type="ARBA" id="ARBA00022723"/>
    </source>
</evidence>
<feature type="disulfide bond" evidence="17">
    <location>
        <begin position="528"/>
        <end position="541"/>
    </location>
</feature>
<evidence type="ECO:0000259" key="22">
    <source>
        <dbReference type="SMART" id="SM00187"/>
    </source>
</evidence>
<dbReference type="GO" id="GO:0046872">
    <property type="term" value="F:metal ion binding"/>
    <property type="evidence" value="ECO:0007669"/>
    <property type="project" value="UniProtKB-KW"/>
</dbReference>
<protein>
    <recommendedName>
        <fullName evidence="18">Integrin beta</fullName>
    </recommendedName>
</protein>
<dbReference type="GeneID" id="115579408"/>
<dbReference type="GO" id="GO:0016477">
    <property type="term" value="P:cell migration"/>
    <property type="evidence" value="ECO:0007669"/>
    <property type="project" value="TreeGrafter"/>
</dbReference>
<dbReference type="GO" id="GO:0098609">
    <property type="term" value="P:cell-cell adhesion"/>
    <property type="evidence" value="ECO:0007669"/>
    <property type="project" value="TreeGrafter"/>
</dbReference>
<keyword evidence="6" id="KW-0479">Metal-binding</keyword>
<sequence length="802" mass="87506">MTSWLRACGSVPLCLLLCCLAAPRAEASGAGDSVCWSPTVSSCTECLGRGPQCAWCFKEDFLDEAGPSLRCDLPVNLLRRGCEVEFMERSEIKVEVNATVSSTQVSPQDISITLRPGSKANIIVAVEQLERYPVDLYYLVDVSASMQENLDHLKTVGVALSLRMTEHSADLWLGFGSFVDKPVSPYINVHPSKINNPCSDYEIRCRPAHGFHHVLGMTGNMSEFTRTIKRQRISGNMDTPEGGLDAMLQAAVCQKAVGWRPEAKRLLLLMTDQPSHLALDSRLAGIVTPHDGLCHLENNVYTGSTKMDHPSLGQLSEKLLENHIYSIFAVEKQQYQWYEELVRLLPGSHLGKLGLFQAPNLIELVVDAYKRLLSEVEVSVSVEDQAASRYWVSVSPLCPDGSTAKDQGCSGVKPSQKVFFNITIGMHSCPDHGEDEDVTVTVRPVGYNESTVIRIHSKCRCSCGPTKRCNDDSQSQCSGTPDSTNQGPRPDPGLIQDSNRDSTRNCRADGADVDCSGRGVCECGRCVCEQSRLGAVYGKHCEIDEFSCPYGGGLVCGGRGVCVSGRCVCQDGWTGDSCGCPVSTATCRSADGSLCSGRGRCVCGRCVCDDSRRYGDFCERCPACQSTCQSNWRCVDCHLSHGLTQKEGGHCNNTCAPLVGYTEDVPGPAGEKWIQCLFISNDGCRYRFQTSSQSGQTQLRISTRPECASSSRLVGTFLSVCALTVLCGLVVVAVSRLLLQKRGRSPGGAAEERGYHCTGKDLSYIPTTNEKTVTYRRDRPPDHPVEMHIQVPKMPLGDPWQY</sequence>
<feature type="disulfide bond" evidence="17">
    <location>
        <begin position="35"/>
        <end position="461"/>
    </location>
</feature>
<dbReference type="InterPro" id="IPR013111">
    <property type="entry name" value="EGF_extracell"/>
</dbReference>
<feature type="compositionally biased region" description="Polar residues" evidence="19">
    <location>
        <begin position="472"/>
        <end position="487"/>
    </location>
</feature>
<dbReference type="FunFam" id="3.40.50.410:FF:000002">
    <property type="entry name" value="Integrin beta"/>
    <property type="match status" value="1"/>
</dbReference>
<evidence type="ECO:0000256" key="20">
    <source>
        <dbReference type="SAM" id="Phobius"/>
    </source>
</evidence>
<keyword evidence="4" id="KW-0245">EGF-like domain</keyword>
<dbReference type="InterPro" id="IPR032695">
    <property type="entry name" value="Integrin_dom_sf"/>
</dbReference>
<dbReference type="PROSITE" id="PS00243">
    <property type="entry name" value="I_EGF_1"/>
    <property type="match status" value="1"/>
</dbReference>
<dbReference type="InterPro" id="IPR036465">
    <property type="entry name" value="vWFA_dom_sf"/>
</dbReference>
<evidence type="ECO:0000256" key="21">
    <source>
        <dbReference type="SAM" id="SignalP"/>
    </source>
</evidence>
<feature type="disulfide bond" evidence="17">
    <location>
        <begin position="459"/>
        <end position="463"/>
    </location>
</feature>
<evidence type="ECO:0000256" key="13">
    <source>
        <dbReference type="ARBA" id="ARBA00023037"/>
    </source>
</evidence>
<feature type="domain" description="Integrin beta subunit VWA" evidence="22">
    <location>
        <begin position="42"/>
        <end position="461"/>
    </location>
</feature>
<reference evidence="25" key="1">
    <citation type="submission" date="2021-04" db="EMBL/GenBank/DDBJ databases">
        <authorList>
            <consortium name="Wellcome Sanger Institute Data Sharing"/>
        </authorList>
    </citation>
    <scope>NUCLEOTIDE SEQUENCE [LARGE SCALE GENOMIC DNA]</scope>
</reference>
<dbReference type="Ensembl" id="ENSSAUT00010000443.1">
    <property type="protein sequence ID" value="ENSSAUP00010000412.1"/>
    <property type="gene ID" value="ENSSAUG00010000232.1"/>
</dbReference>
<feature type="disulfide bond" evidence="17">
    <location>
        <begin position="253"/>
        <end position="294"/>
    </location>
</feature>
<dbReference type="PIRSF" id="PIRSF002512">
    <property type="entry name" value="Integrin_B"/>
    <property type="match status" value="1"/>
</dbReference>
<name>A0A671THN1_SPAAU</name>
<evidence type="ECO:0000256" key="11">
    <source>
        <dbReference type="ARBA" id="ARBA00022889"/>
    </source>
</evidence>
<feature type="disulfide bond" evidence="17">
    <location>
        <begin position="398"/>
        <end position="409"/>
    </location>
</feature>
<evidence type="ECO:0000256" key="10">
    <source>
        <dbReference type="ARBA" id="ARBA00022842"/>
    </source>
</evidence>
<feature type="chain" id="PRO_5025441214" description="Integrin beta" evidence="21">
    <location>
        <begin position="28"/>
        <end position="802"/>
    </location>
</feature>
<keyword evidence="14 20" id="KW-0472">Membrane</keyword>
<dbReference type="SUPFAM" id="SSF103575">
    <property type="entry name" value="Plexin repeat"/>
    <property type="match status" value="1"/>
</dbReference>
<keyword evidence="13 18" id="KW-0401">Integrin</keyword>
<dbReference type="InParanoid" id="A0A671THN1"/>
<dbReference type="Pfam" id="PF23105">
    <property type="entry name" value="EGF_integrin"/>
    <property type="match status" value="2"/>
</dbReference>
<evidence type="ECO:0000256" key="19">
    <source>
        <dbReference type="SAM" id="MobiDB-lite"/>
    </source>
</evidence>
<feature type="disulfide bond" evidence="17">
    <location>
        <begin position="580"/>
        <end position="587"/>
    </location>
</feature>
<keyword evidence="12 20" id="KW-1133">Transmembrane helix</keyword>
<keyword evidence="3" id="KW-1003">Cell membrane</keyword>